<dbReference type="AlphaFoldDB" id="A0A167F365"/>
<dbReference type="STRING" id="1763537.ULVI_13885"/>
<sequence length="290" mass="33048">MKKLLLLFGILALILFISFSEKGQVIKQVATTYVSTPDYINEEGNTIRKRIDVPEGFVRSKYSPGSFQHYLQNYALKPFGAKVINYDGNEYWYQAGHVGVLEIPVPDNGLQQCADALMRIRAEYLWNNNRKDEIGFNFTSGHYCSWKKYSEGYRPRIHGNKVDFNKIANANASEENLYNYLNLVYTYAGTLSLYHELPKITSINELEVGDMLVYPGSPGHIVMIVDLAIHENGEKLFILAQGNTPAQSVHVIKNPNDTSLSPWYSLETNTTLVIPTYHFNETKFIRFKGL</sequence>
<dbReference type="Pfam" id="PF16138">
    <property type="entry name" value="DUF4846"/>
    <property type="match status" value="1"/>
</dbReference>
<accession>A0A167F365</accession>
<protein>
    <recommendedName>
        <fullName evidence="3">DUF4846 domain-containing protein</fullName>
    </recommendedName>
</protein>
<evidence type="ECO:0008006" key="3">
    <source>
        <dbReference type="Google" id="ProtNLM"/>
    </source>
</evidence>
<proteinExistence type="predicted"/>
<reference evidence="1 2" key="1">
    <citation type="submission" date="2016-02" db="EMBL/GenBank/DDBJ databases">
        <title>Ulvibacter sp. LPB0005, isolated from Thais luteostoma.</title>
        <authorList>
            <person name="Shin S.-K."/>
            <person name="Yi H."/>
        </authorList>
    </citation>
    <scope>NUCLEOTIDE SEQUENCE [LARGE SCALE GENOMIC DNA]</scope>
    <source>
        <strain evidence="1 2">LPB0005</strain>
    </source>
</reference>
<dbReference type="EMBL" id="LRXL01000052">
    <property type="protein sequence ID" value="OAB76142.1"/>
    <property type="molecule type" value="Genomic_DNA"/>
</dbReference>
<dbReference type="RefSeq" id="WP_068593397.1">
    <property type="nucleotide sequence ID" value="NZ_LRXL01000052.1"/>
</dbReference>
<name>A0A167F365_9FLAO</name>
<comment type="caution">
    <text evidence="1">The sequence shown here is derived from an EMBL/GenBank/DDBJ whole genome shotgun (WGS) entry which is preliminary data.</text>
</comment>
<dbReference type="OrthoDB" id="5511471at2"/>
<dbReference type="InterPro" id="IPR032315">
    <property type="entry name" value="DUF4846"/>
</dbReference>
<organism evidence="1 2">
    <name type="scientific">Cochleicola gelatinilyticus</name>
    <dbReference type="NCBI Taxonomy" id="1763537"/>
    <lineage>
        <taxon>Bacteria</taxon>
        <taxon>Pseudomonadati</taxon>
        <taxon>Bacteroidota</taxon>
        <taxon>Flavobacteriia</taxon>
        <taxon>Flavobacteriales</taxon>
        <taxon>Flavobacteriaceae</taxon>
        <taxon>Cochleicola</taxon>
    </lineage>
</organism>
<evidence type="ECO:0000313" key="1">
    <source>
        <dbReference type="EMBL" id="OAB76142.1"/>
    </source>
</evidence>
<gene>
    <name evidence="1" type="ORF">ULVI_13885</name>
</gene>
<evidence type="ECO:0000313" key="2">
    <source>
        <dbReference type="Proteomes" id="UP000077013"/>
    </source>
</evidence>
<keyword evidence="2" id="KW-1185">Reference proteome</keyword>
<dbReference type="Proteomes" id="UP000077013">
    <property type="component" value="Unassembled WGS sequence"/>
</dbReference>